<dbReference type="EMBL" id="MU854368">
    <property type="protein sequence ID" value="KAK4040854.1"/>
    <property type="molecule type" value="Genomic_DNA"/>
</dbReference>
<gene>
    <name evidence="1" type="ORF">C8A01DRAFT_15310</name>
</gene>
<organism evidence="1 2">
    <name type="scientific">Parachaetomium inaequale</name>
    <dbReference type="NCBI Taxonomy" id="2588326"/>
    <lineage>
        <taxon>Eukaryota</taxon>
        <taxon>Fungi</taxon>
        <taxon>Dikarya</taxon>
        <taxon>Ascomycota</taxon>
        <taxon>Pezizomycotina</taxon>
        <taxon>Sordariomycetes</taxon>
        <taxon>Sordariomycetidae</taxon>
        <taxon>Sordariales</taxon>
        <taxon>Chaetomiaceae</taxon>
        <taxon>Parachaetomium</taxon>
    </lineage>
</organism>
<name>A0AAN6PH14_9PEZI</name>
<dbReference type="InterPro" id="IPR029058">
    <property type="entry name" value="AB_hydrolase_fold"/>
</dbReference>
<evidence type="ECO:0000313" key="1">
    <source>
        <dbReference type="EMBL" id="KAK4040854.1"/>
    </source>
</evidence>
<proteinExistence type="predicted"/>
<dbReference type="Gene3D" id="3.40.50.1820">
    <property type="entry name" value="alpha/beta hydrolase"/>
    <property type="match status" value="1"/>
</dbReference>
<evidence type="ECO:0008006" key="3">
    <source>
        <dbReference type="Google" id="ProtNLM"/>
    </source>
</evidence>
<reference evidence="2" key="1">
    <citation type="journal article" date="2023" name="Mol. Phylogenet. Evol.">
        <title>Genome-scale phylogeny and comparative genomics of the fungal order Sordariales.</title>
        <authorList>
            <person name="Hensen N."/>
            <person name="Bonometti L."/>
            <person name="Westerberg I."/>
            <person name="Brannstrom I.O."/>
            <person name="Guillou S."/>
            <person name="Cros-Aarteil S."/>
            <person name="Calhoun S."/>
            <person name="Haridas S."/>
            <person name="Kuo A."/>
            <person name="Mondo S."/>
            <person name="Pangilinan J."/>
            <person name="Riley R."/>
            <person name="LaButti K."/>
            <person name="Andreopoulos B."/>
            <person name="Lipzen A."/>
            <person name="Chen C."/>
            <person name="Yan M."/>
            <person name="Daum C."/>
            <person name="Ng V."/>
            <person name="Clum A."/>
            <person name="Steindorff A."/>
            <person name="Ohm R.A."/>
            <person name="Martin F."/>
            <person name="Silar P."/>
            <person name="Natvig D.O."/>
            <person name="Lalanne C."/>
            <person name="Gautier V."/>
            <person name="Ament-Velasquez S.L."/>
            <person name="Kruys A."/>
            <person name="Hutchinson M.I."/>
            <person name="Powell A.J."/>
            <person name="Barry K."/>
            <person name="Miller A.N."/>
            <person name="Grigoriev I.V."/>
            <person name="Debuchy R."/>
            <person name="Gladieux P."/>
            <person name="Hiltunen Thoren M."/>
            <person name="Johannesson H."/>
        </authorList>
    </citation>
    <scope>NUCLEOTIDE SEQUENCE [LARGE SCALE GENOMIC DNA]</scope>
    <source>
        <strain evidence="2">CBS 284.82</strain>
    </source>
</reference>
<keyword evidence="2" id="KW-1185">Reference proteome</keyword>
<sequence length="280" mass="29591">MEPFVLPLSNNSRVADIHSLPPHSASDLKSRPLVVGLHGGTYDSHYFDPNAKYSASQISGPLGISFIFIDSSCYRGTGSFLPAPEGSTSDSETGAWLHQYILPALWSRFVVPNSCNSLVIFGHSLGLMGCVVAAAPHALDQASSYPLAGIVVPGLGTGYLMLSNSGNPADTTPHPPKDTIHTPEVKDALMFRRGTVDPDILALTEQLDQPEDCKCQARKSTFASAVHGPGAHRPQTSRGSVGVFAGPAAGCWPVCETAPWYGGSISLLMYGHVDVPRPGL</sequence>
<dbReference type="SUPFAM" id="SSF53474">
    <property type="entry name" value="alpha/beta-Hydrolases"/>
    <property type="match status" value="1"/>
</dbReference>
<dbReference type="AlphaFoldDB" id="A0AAN6PH14"/>
<evidence type="ECO:0000313" key="2">
    <source>
        <dbReference type="Proteomes" id="UP001303115"/>
    </source>
</evidence>
<comment type="caution">
    <text evidence="1">The sequence shown here is derived from an EMBL/GenBank/DDBJ whole genome shotgun (WGS) entry which is preliminary data.</text>
</comment>
<accession>A0AAN6PH14</accession>
<protein>
    <recommendedName>
        <fullName evidence="3">AB hydrolase-1 domain-containing protein</fullName>
    </recommendedName>
</protein>
<dbReference type="Proteomes" id="UP001303115">
    <property type="component" value="Unassembled WGS sequence"/>
</dbReference>